<protein>
    <submittedName>
        <fullName evidence="2">Uncharacterized protein</fullName>
    </submittedName>
</protein>
<dbReference type="EMBL" id="JABWQP010000016">
    <property type="protein sequence ID" value="MBC3344332.1"/>
    <property type="molecule type" value="Genomic_DNA"/>
</dbReference>
<dbReference type="RefSeq" id="WP_186533861.1">
    <property type="nucleotide sequence ID" value="NZ_JABWQP020000015.1"/>
</dbReference>
<evidence type="ECO:0000313" key="4">
    <source>
        <dbReference type="Proteomes" id="UP000648816"/>
    </source>
</evidence>
<name>A0A923JGW8_9PSED</name>
<keyword evidence="1" id="KW-0812">Transmembrane</keyword>
<reference evidence="2" key="2">
    <citation type="submission" date="2020-07" db="EMBL/GenBank/DDBJ databases">
        <authorList>
            <person name="Lood C."/>
            <person name="Girard L."/>
        </authorList>
    </citation>
    <scope>NUCLEOTIDE SEQUENCE</scope>
    <source>
        <strain evidence="2">SWRI153</strain>
    </source>
</reference>
<keyword evidence="4" id="KW-1185">Reference proteome</keyword>
<proteinExistence type="predicted"/>
<evidence type="ECO:0000256" key="1">
    <source>
        <dbReference type="SAM" id="Phobius"/>
    </source>
</evidence>
<reference evidence="2 4" key="1">
    <citation type="journal article" date="2020" name="Microorganisms">
        <title>Reliable Identification of Environmental Pseudomonas Isolates Using the rpoD Gene.</title>
        <authorList>
            <consortium name="The Broad Institute Genome Sequencing Platform"/>
            <person name="Girard L."/>
            <person name="Lood C."/>
            <person name="Rokni-Zadeh H."/>
            <person name="van Noort V."/>
            <person name="Lavigne R."/>
            <person name="De Mot R."/>
        </authorList>
    </citation>
    <scope>NUCLEOTIDE SEQUENCE</scope>
    <source>
        <strain evidence="2 4">SWRI153</strain>
    </source>
</reference>
<dbReference type="EMBL" id="JABWQP020000015">
    <property type="protein sequence ID" value="MBV4488456.1"/>
    <property type="molecule type" value="Genomic_DNA"/>
</dbReference>
<gene>
    <name evidence="3" type="ORF">HU727_022985</name>
    <name evidence="2" type="ORF">HU727_22100</name>
</gene>
<comment type="caution">
    <text evidence="2">The sequence shown here is derived from an EMBL/GenBank/DDBJ whole genome shotgun (WGS) entry which is preliminary data.</text>
</comment>
<evidence type="ECO:0000313" key="3">
    <source>
        <dbReference type="EMBL" id="MBV4488456.1"/>
    </source>
</evidence>
<dbReference type="Proteomes" id="UP000648816">
    <property type="component" value="Unassembled WGS sequence"/>
</dbReference>
<evidence type="ECO:0000313" key="2">
    <source>
        <dbReference type="EMBL" id="MBC3344332.1"/>
    </source>
</evidence>
<organism evidence="2">
    <name type="scientific">Pseudomonas khorasanensis</name>
    <dbReference type="NCBI Taxonomy" id="2745508"/>
    <lineage>
        <taxon>Bacteria</taxon>
        <taxon>Pseudomonadati</taxon>
        <taxon>Pseudomonadota</taxon>
        <taxon>Gammaproteobacteria</taxon>
        <taxon>Pseudomonadales</taxon>
        <taxon>Pseudomonadaceae</taxon>
        <taxon>Pseudomonas</taxon>
    </lineage>
</organism>
<dbReference type="AlphaFoldDB" id="A0A923JGW8"/>
<accession>A0A923JGW8</accession>
<sequence>MHPLLIWYEQRALHKFIFDTAVFYKLLFLGAMNLLDNRFMVKMPALLLADPD</sequence>
<reference evidence="3" key="3">
    <citation type="submission" date="2021-06" db="EMBL/GenBank/DDBJ databases">
        <title>Updating the genus Pseudomonas: Description of 43 new species and partition of the Pseudomonas putida group.</title>
        <authorList>
            <person name="Girard L."/>
            <person name="Lood C."/>
            <person name="Vandamme P."/>
            <person name="Rokni-Zadeh H."/>
            <person name="Van Noort V."/>
            <person name="Hofte M."/>
            <person name="Lavigne R."/>
            <person name="De Mot R."/>
        </authorList>
    </citation>
    <scope>NUCLEOTIDE SEQUENCE</scope>
    <source>
        <strain evidence="3">SWRI153</strain>
    </source>
</reference>
<keyword evidence="1" id="KW-0472">Membrane</keyword>
<keyword evidence="1" id="KW-1133">Transmembrane helix</keyword>
<feature type="transmembrane region" description="Helical" evidence="1">
    <location>
        <begin position="12"/>
        <end position="35"/>
    </location>
</feature>